<organism evidence="3 4">
    <name type="scientific">Simkania negevensis (strain ATCC VR-1471 / DSM 27360 / Z)</name>
    <dbReference type="NCBI Taxonomy" id="331113"/>
    <lineage>
        <taxon>Bacteria</taxon>
        <taxon>Pseudomonadati</taxon>
        <taxon>Chlamydiota</taxon>
        <taxon>Chlamydiia</taxon>
        <taxon>Parachlamydiales</taxon>
        <taxon>Simkaniaceae</taxon>
        <taxon>Simkania</taxon>
    </lineage>
</organism>
<dbReference type="KEGG" id="sng:SNE_A14860"/>
<dbReference type="Pfam" id="PF05150">
    <property type="entry name" value="Legionella_OMP"/>
    <property type="match status" value="1"/>
</dbReference>
<dbReference type="Proteomes" id="UP000000496">
    <property type="component" value="Chromosome gsn.131"/>
</dbReference>
<dbReference type="EMBL" id="FR872582">
    <property type="protein sequence ID" value="CCB89363.1"/>
    <property type="molecule type" value="Genomic_DNA"/>
</dbReference>
<name>F8L948_SIMNZ</name>
<sequence length="360" mass="40227">MKAKALIAQVAGIVSLLGGSTLQADSYQGQGITSSSPPPSKSENMQITPEAGPRTVWAADPFFTADFIYWTSRQEGLAYSISGADVGLLSFDTAPGRIREPDWEFAPGFKVGAGVQMQHDGWDVYANYTWLHSNASDSFTDPSGFLPTLANLVYILLNASLGNITGELDSAQTNWSHHFNVIDLELGRNYYISRALTLRPHVGLKGTWQDQDLRTRYGVSDGSTFSMHSHQDSWGIGIRAGLNTCWYFIRSFGLYGDFALSGMWSGFNTTRVDKESLQGQSTREYLNTGEVIHYVKPVIEFGLGLRYEYFYNDDDFRFLIQAGWEEQIWIDNNHFVDVAEYGDKGSLSLQGFTLEVRLDF</sequence>
<evidence type="ECO:0000256" key="2">
    <source>
        <dbReference type="SAM" id="SignalP"/>
    </source>
</evidence>
<dbReference type="InterPro" id="IPR007825">
    <property type="entry name" value="Major_OMP_Legionella"/>
</dbReference>
<evidence type="ECO:0000256" key="1">
    <source>
        <dbReference type="SAM" id="MobiDB-lite"/>
    </source>
</evidence>
<dbReference type="RefSeq" id="WP_013943829.1">
    <property type="nucleotide sequence ID" value="NC_015713.1"/>
</dbReference>
<dbReference type="eggNOG" id="COG3468">
    <property type="taxonomic scope" value="Bacteria"/>
</dbReference>
<feature type="compositionally biased region" description="Polar residues" evidence="1">
    <location>
        <begin position="27"/>
        <end position="47"/>
    </location>
</feature>
<dbReference type="STRING" id="331113.SNE_A14860"/>
<evidence type="ECO:0000313" key="4">
    <source>
        <dbReference type="Proteomes" id="UP000000496"/>
    </source>
</evidence>
<keyword evidence="2" id="KW-0732">Signal</keyword>
<feature type="chain" id="PRO_5003379275" evidence="2">
    <location>
        <begin position="25"/>
        <end position="360"/>
    </location>
</feature>
<protein>
    <submittedName>
        <fullName evidence="3">MOMP-like family protein</fullName>
    </submittedName>
</protein>
<dbReference type="OrthoDB" id="20745at2"/>
<accession>F8L948</accession>
<gene>
    <name evidence="3" type="ordered locus">SNE_A14860</name>
</gene>
<reference evidence="3 4" key="2">
    <citation type="journal article" date="2011" name="Mol. Biol. Evol.">
        <title>Unity in variety--the pan-genome of the Chlamydiae.</title>
        <authorList>
            <person name="Collingro A."/>
            <person name="Tischler P."/>
            <person name="Weinmaier T."/>
            <person name="Penz T."/>
            <person name="Heinz E."/>
            <person name="Brunham R.C."/>
            <person name="Read T.D."/>
            <person name="Bavoil P.M."/>
            <person name="Sachse K."/>
            <person name="Kahane S."/>
            <person name="Friedman M.G."/>
            <person name="Rattei T."/>
            <person name="Myers G.S."/>
            <person name="Horn M."/>
        </authorList>
    </citation>
    <scope>NUCLEOTIDE SEQUENCE [LARGE SCALE GENOMIC DNA]</scope>
    <source>
        <strain evidence="4">ATCC VR-1471 / Z</strain>
    </source>
</reference>
<proteinExistence type="predicted"/>
<reference key="1">
    <citation type="journal article" date="2011" name="Mol. Biol. Evol.">
        <title>Unity in variety -- the pan-genome of the Chlamydiae.</title>
        <authorList>
            <person name="Collingro A."/>
            <person name="Tischler P."/>
            <person name="Weinmaier T."/>
            <person name="Penz T."/>
            <person name="Heinz E."/>
            <person name="Brunham R.C."/>
            <person name="Read T.D."/>
            <person name="Bavoil P.M."/>
            <person name="Sachse K."/>
            <person name="Kahane S."/>
            <person name="Friedman M.G."/>
            <person name="Rattei T."/>
            <person name="Myers G.S.A."/>
            <person name="Horn M."/>
        </authorList>
    </citation>
    <scope>NUCLEOTIDE SEQUENCE</scope>
    <source>
        <strain>Z</strain>
    </source>
</reference>
<dbReference type="AlphaFoldDB" id="F8L948"/>
<evidence type="ECO:0000313" key="3">
    <source>
        <dbReference type="EMBL" id="CCB89363.1"/>
    </source>
</evidence>
<keyword evidence="4" id="KW-1185">Reference proteome</keyword>
<dbReference type="HOGENOM" id="CLU_059550_0_0_0"/>
<feature type="signal peptide" evidence="2">
    <location>
        <begin position="1"/>
        <end position="24"/>
    </location>
</feature>
<feature type="region of interest" description="Disordered" evidence="1">
    <location>
        <begin position="27"/>
        <end position="50"/>
    </location>
</feature>